<sequence length="155" mass="18127">MKTIEQTNVTKSRRLKKILKNKRILENEETTEDINQKTIPLSEWAQKIDWLDHLDYLCIGLICGMITVFFMTLFAIRCAAKKCRKCNQCLHKLIFNVPPAEQCRRYVIEDWGCCVANGRDTTSPRRRTSHQETTEPLDRLDTSEVNGHRQEDQNS</sequence>
<dbReference type="AlphaFoldDB" id="A0A9D4I4D6"/>
<name>A0A9D4I4D6_DREPO</name>
<feature type="compositionally biased region" description="Basic and acidic residues" evidence="1">
    <location>
        <begin position="129"/>
        <end position="155"/>
    </location>
</feature>
<evidence type="ECO:0000313" key="4">
    <source>
        <dbReference type="Proteomes" id="UP000828390"/>
    </source>
</evidence>
<feature type="transmembrane region" description="Helical" evidence="2">
    <location>
        <begin position="54"/>
        <end position="76"/>
    </location>
</feature>
<keyword evidence="2" id="KW-0472">Membrane</keyword>
<feature type="region of interest" description="Disordered" evidence="1">
    <location>
        <begin position="121"/>
        <end position="155"/>
    </location>
</feature>
<reference evidence="3" key="2">
    <citation type="submission" date="2020-11" db="EMBL/GenBank/DDBJ databases">
        <authorList>
            <person name="McCartney M.A."/>
            <person name="Auch B."/>
            <person name="Kono T."/>
            <person name="Mallez S."/>
            <person name="Becker A."/>
            <person name="Gohl D.M."/>
            <person name="Silverstein K.A.T."/>
            <person name="Koren S."/>
            <person name="Bechman K.B."/>
            <person name="Herman A."/>
            <person name="Abrahante J.E."/>
            <person name="Garbe J."/>
        </authorList>
    </citation>
    <scope>NUCLEOTIDE SEQUENCE</scope>
    <source>
        <strain evidence="3">Duluth1</strain>
        <tissue evidence="3">Whole animal</tissue>
    </source>
</reference>
<organism evidence="3 4">
    <name type="scientific">Dreissena polymorpha</name>
    <name type="common">Zebra mussel</name>
    <name type="synonym">Mytilus polymorpha</name>
    <dbReference type="NCBI Taxonomy" id="45954"/>
    <lineage>
        <taxon>Eukaryota</taxon>
        <taxon>Metazoa</taxon>
        <taxon>Spiralia</taxon>
        <taxon>Lophotrochozoa</taxon>
        <taxon>Mollusca</taxon>
        <taxon>Bivalvia</taxon>
        <taxon>Autobranchia</taxon>
        <taxon>Heteroconchia</taxon>
        <taxon>Euheterodonta</taxon>
        <taxon>Imparidentia</taxon>
        <taxon>Neoheterodontei</taxon>
        <taxon>Myida</taxon>
        <taxon>Dreissenoidea</taxon>
        <taxon>Dreissenidae</taxon>
        <taxon>Dreissena</taxon>
    </lineage>
</organism>
<gene>
    <name evidence="3" type="ORF">DPMN_182128</name>
</gene>
<keyword evidence="2" id="KW-0812">Transmembrane</keyword>
<comment type="caution">
    <text evidence="3">The sequence shown here is derived from an EMBL/GenBank/DDBJ whole genome shotgun (WGS) entry which is preliminary data.</text>
</comment>
<accession>A0A9D4I4D6</accession>
<dbReference type="EMBL" id="JAIWYP010000010">
    <property type="protein sequence ID" value="KAH3747699.1"/>
    <property type="molecule type" value="Genomic_DNA"/>
</dbReference>
<dbReference type="Proteomes" id="UP000828390">
    <property type="component" value="Unassembled WGS sequence"/>
</dbReference>
<keyword evidence="4" id="KW-1185">Reference proteome</keyword>
<protein>
    <submittedName>
        <fullName evidence="3">Uncharacterized protein</fullName>
    </submittedName>
</protein>
<reference evidence="3" key="1">
    <citation type="journal article" date="2019" name="bioRxiv">
        <title>The Genome of the Zebra Mussel, Dreissena polymorpha: A Resource for Invasive Species Research.</title>
        <authorList>
            <person name="McCartney M.A."/>
            <person name="Auch B."/>
            <person name="Kono T."/>
            <person name="Mallez S."/>
            <person name="Zhang Y."/>
            <person name="Obille A."/>
            <person name="Becker A."/>
            <person name="Abrahante J.E."/>
            <person name="Garbe J."/>
            <person name="Badalamenti J.P."/>
            <person name="Herman A."/>
            <person name="Mangelson H."/>
            <person name="Liachko I."/>
            <person name="Sullivan S."/>
            <person name="Sone E.D."/>
            <person name="Koren S."/>
            <person name="Silverstein K.A.T."/>
            <person name="Beckman K.B."/>
            <person name="Gohl D.M."/>
        </authorList>
    </citation>
    <scope>NUCLEOTIDE SEQUENCE</scope>
    <source>
        <strain evidence="3">Duluth1</strain>
        <tissue evidence="3">Whole animal</tissue>
    </source>
</reference>
<evidence type="ECO:0000256" key="1">
    <source>
        <dbReference type="SAM" id="MobiDB-lite"/>
    </source>
</evidence>
<proteinExistence type="predicted"/>
<keyword evidence="2" id="KW-1133">Transmembrane helix</keyword>
<evidence type="ECO:0000256" key="2">
    <source>
        <dbReference type="SAM" id="Phobius"/>
    </source>
</evidence>
<evidence type="ECO:0000313" key="3">
    <source>
        <dbReference type="EMBL" id="KAH3747699.1"/>
    </source>
</evidence>